<dbReference type="AlphaFoldDB" id="A0A229W6V2"/>
<keyword evidence="5 6" id="KW-0472">Membrane</keyword>
<keyword evidence="4 8" id="KW-1133">Transmembrane helix</keyword>
<evidence type="ECO:0000256" key="6">
    <source>
        <dbReference type="PIRNR" id="PIRNR015840"/>
    </source>
</evidence>
<evidence type="ECO:0000256" key="8">
    <source>
        <dbReference type="SAM" id="Phobius"/>
    </source>
</evidence>
<sequence length="400" mass="44855">MSHVETPQTGSLKDQARGGQTDSDKKPKTRRPANTAFRQQRLKAWQPILTPRSVLPIFFVFGIIFAPIGGLLLWASSQVQEISIDYSECAEKAPSYPVSIADRVKSSFKSSTGQSTPTWERRIENGTTICRLSFEVPDDLGPPVFLYYRLTNFYQNHRRYVKSLDIDQLKGKAVDNKTIDGGSCDPLKLDPTGKAYYPCGLIANSQFNDTIHSPELLSDLNPTVYFMTNKGIAWDSDKELIKTTQYKPWEVVPPPNWHDRYPNGYIDGIPDLHEDEDFMVWMRTAALPAFSKLSRRNDSAPMKAGSYRLDIEDRFPVTEYGGTKSILISTRTVIGGQNPFMGIAYVVVGGICVLLGALFTLAHLVRPRKLGDHTYLTWNNEQESTATATGRNDIFGPHAH</sequence>
<dbReference type="GO" id="GO:0045332">
    <property type="term" value="P:phospholipid translocation"/>
    <property type="evidence" value="ECO:0007669"/>
    <property type="project" value="UniProtKB-UniRule"/>
</dbReference>
<protein>
    <submittedName>
        <fullName evidence="9">Uncharacterized protein</fullName>
    </submittedName>
</protein>
<dbReference type="EMBL" id="JAIBSC010000064">
    <property type="protein sequence ID" value="KAH1901830.1"/>
    <property type="molecule type" value="Genomic_DNA"/>
</dbReference>
<dbReference type="GO" id="GO:0005794">
    <property type="term" value="C:Golgi apparatus"/>
    <property type="evidence" value="ECO:0007669"/>
    <property type="project" value="TreeGrafter"/>
</dbReference>
<feature type="transmembrane region" description="Helical" evidence="8">
    <location>
        <begin position="340"/>
        <end position="365"/>
    </location>
</feature>
<feature type="region of interest" description="Disordered" evidence="7">
    <location>
        <begin position="1"/>
        <end position="37"/>
    </location>
</feature>
<dbReference type="PANTHER" id="PTHR10926:SF0">
    <property type="entry name" value="CDC50, ISOFORM A"/>
    <property type="match status" value="1"/>
</dbReference>
<dbReference type="GO" id="GO:0005783">
    <property type="term" value="C:endoplasmic reticulum"/>
    <property type="evidence" value="ECO:0007669"/>
    <property type="project" value="TreeGrafter"/>
</dbReference>
<reference evidence="9" key="1">
    <citation type="submission" date="2021-08" db="EMBL/GenBank/DDBJ databases">
        <title>Global Aspergillus fumigatus from environmental and clinical sources.</title>
        <authorList>
            <person name="Barber A."/>
            <person name="Sae-Ong T."/>
        </authorList>
    </citation>
    <scope>NUCLEOTIDE SEQUENCE</scope>
    <source>
        <strain evidence="9">NRZ-2016-071</strain>
    </source>
</reference>
<dbReference type="PIRSF" id="PIRSF015840">
    <property type="entry name" value="DUF284_TM_euk"/>
    <property type="match status" value="1"/>
</dbReference>
<dbReference type="GO" id="GO:0005886">
    <property type="term" value="C:plasma membrane"/>
    <property type="evidence" value="ECO:0007669"/>
    <property type="project" value="TreeGrafter"/>
</dbReference>
<evidence type="ECO:0000313" key="10">
    <source>
        <dbReference type="Proteomes" id="UP000813423"/>
    </source>
</evidence>
<proteinExistence type="inferred from homology"/>
<name>A0A229W6V2_ASPFM</name>
<evidence type="ECO:0000256" key="4">
    <source>
        <dbReference type="ARBA" id="ARBA00022989"/>
    </source>
</evidence>
<evidence type="ECO:0000256" key="5">
    <source>
        <dbReference type="ARBA" id="ARBA00023136"/>
    </source>
</evidence>
<comment type="subcellular location">
    <subcellularLocation>
        <location evidence="1">Membrane</location>
        <topology evidence="1">Multi-pass membrane protein</topology>
    </subcellularLocation>
</comment>
<evidence type="ECO:0000313" key="9">
    <source>
        <dbReference type="EMBL" id="KAH1901830.1"/>
    </source>
</evidence>
<feature type="transmembrane region" description="Helical" evidence="8">
    <location>
        <begin position="53"/>
        <end position="75"/>
    </location>
</feature>
<dbReference type="InterPro" id="IPR005045">
    <property type="entry name" value="CDC50/LEM3_fam"/>
</dbReference>
<comment type="similarity">
    <text evidence="2 6">Belongs to the CDC50/LEM3 family.</text>
</comment>
<dbReference type="Proteomes" id="UP000813423">
    <property type="component" value="Unassembled WGS sequence"/>
</dbReference>
<evidence type="ECO:0000256" key="7">
    <source>
        <dbReference type="SAM" id="MobiDB-lite"/>
    </source>
</evidence>
<comment type="caution">
    <text evidence="9">The sequence shown here is derived from an EMBL/GenBank/DDBJ whole genome shotgun (WGS) entry which is preliminary data.</text>
</comment>
<organism evidence="9 10">
    <name type="scientific">Aspergillus fumigatus</name>
    <name type="common">Neosartorya fumigata</name>
    <dbReference type="NCBI Taxonomy" id="746128"/>
    <lineage>
        <taxon>Eukaryota</taxon>
        <taxon>Fungi</taxon>
        <taxon>Dikarya</taxon>
        <taxon>Ascomycota</taxon>
        <taxon>Pezizomycotina</taxon>
        <taxon>Eurotiomycetes</taxon>
        <taxon>Eurotiomycetidae</taxon>
        <taxon>Eurotiales</taxon>
        <taxon>Aspergillaceae</taxon>
        <taxon>Aspergillus</taxon>
        <taxon>Aspergillus subgen. Fumigati</taxon>
    </lineage>
</organism>
<gene>
    <name evidence="9" type="ORF">KXV57_007740</name>
</gene>
<dbReference type="Pfam" id="PF03381">
    <property type="entry name" value="CDC50"/>
    <property type="match status" value="1"/>
</dbReference>
<evidence type="ECO:0000256" key="2">
    <source>
        <dbReference type="ARBA" id="ARBA00009457"/>
    </source>
</evidence>
<evidence type="ECO:0000256" key="3">
    <source>
        <dbReference type="ARBA" id="ARBA00022692"/>
    </source>
</evidence>
<evidence type="ECO:0000256" key="1">
    <source>
        <dbReference type="ARBA" id="ARBA00004141"/>
    </source>
</evidence>
<keyword evidence="3 8" id="KW-0812">Transmembrane</keyword>
<dbReference type="OMA" id="TWNNDQP"/>
<dbReference type="PANTHER" id="PTHR10926">
    <property type="entry name" value="CELL CYCLE CONTROL PROTEIN 50"/>
    <property type="match status" value="1"/>
</dbReference>
<feature type="compositionally biased region" description="Polar residues" evidence="7">
    <location>
        <begin position="1"/>
        <end position="12"/>
    </location>
</feature>
<accession>A0A229W6V2</accession>